<dbReference type="Proteomes" id="UP000324021">
    <property type="component" value="Unassembled WGS sequence"/>
</dbReference>
<evidence type="ECO:0000313" key="2">
    <source>
        <dbReference type="EMBL" id="SDC35073.1"/>
    </source>
</evidence>
<protein>
    <recommendedName>
        <fullName evidence="4">DUF1102 domain-containing protein</fullName>
    </recommendedName>
</protein>
<proteinExistence type="predicted"/>
<name>A0A1G6KVV7_9EURY</name>
<evidence type="ECO:0000313" key="3">
    <source>
        <dbReference type="Proteomes" id="UP000324021"/>
    </source>
</evidence>
<evidence type="ECO:0008006" key="4">
    <source>
        <dbReference type="Google" id="ProtNLM"/>
    </source>
</evidence>
<organism evidence="2 3">
    <name type="scientific">Natrinema hispanicum</name>
    <dbReference type="NCBI Taxonomy" id="392421"/>
    <lineage>
        <taxon>Archaea</taxon>
        <taxon>Methanobacteriati</taxon>
        <taxon>Methanobacteriota</taxon>
        <taxon>Stenosarchaea group</taxon>
        <taxon>Halobacteria</taxon>
        <taxon>Halobacteriales</taxon>
        <taxon>Natrialbaceae</taxon>
        <taxon>Natrinema</taxon>
    </lineage>
</organism>
<feature type="transmembrane region" description="Helical" evidence="1">
    <location>
        <begin position="26"/>
        <end position="46"/>
    </location>
</feature>
<reference evidence="2 3" key="1">
    <citation type="submission" date="2016-10" db="EMBL/GenBank/DDBJ databases">
        <authorList>
            <person name="Varghese N."/>
            <person name="Submissions S."/>
        </authorList>
    </citation>
    <scope>NUCLEOTIDE SEQUENCE [LARGE SCALE GENOMIC DNA]</scope>
    <source>
        <strain evidence="2 3">CDM_1</strain>
    </source>
</reference>
<accession>A0A1G6KVV7</accession>
<keyword evidence="1" id="KW-1133">Transmembrane helix</keyword>
<dbReference type="RefSeq" id="WP_223174680.1">
    <property type="nucleotide sequence ID" value="NZ_FMZP01000003.1"/>
</dbReference>
<sequence>MHWHPVQAGAGTWIKNITMRTNRKNVLISLGLIVAISGAALGSGAFTSVEADRGVSVETAGDANAYLAITPGDDYSEGEYITNDSDGTLTFDLGNGTATTGTGFNENATTTLNDLVKIENQGTSTGTVNIDVSNESDSTAGDSTTVTLDGAKVTFEVTGGDSVGEGETANITATVETDPTYSADPNTDITIHAQ</sequence>
<evidence type="ECO:0000256" key="1">
    <source>
        <dbReference type="SAM" id="Phobius"/>
    </source>
</evidence>
<keyword evidence="1" id="KW-0472">Membrane</keyword>
<dbReference type="EMBL" id="FMZP01000003">
    <property type="protein sequence ID" value="SDC35073.1"/>
    <property type="molecule type" value="Genomic_DNA"/>
</dbReference>
<keyword evidence="1" id="KW-0812">Transmembrane</keyword>
<dbReference type="AlphaFoldDB" id="A0A1G6KVV7"/>
<gene>
    <name evidence="2" type="ORF">SAMN05192552_100396</name>
</gene>